<name>A0A9W6GHC8_9BACT</name>
<dbReference type="PANTHER" id="PTHR21085">
    <property type="entry name" value="CHORISMATE SYNTHASE"/>
    <property type="match status" value="1"/>
</dbReference>
<dbReference type="EMBL" id="BSDX01000001">
    <property type="protein sequence ID" value="GLI54007.1"/>
    <property type="molecule type" value="Genomic_DNA"/>
</dbReference>
<dbReference type="Proteomes" id="UP001144297">
    <property type="component" value="Unassembled WGS sequence"/>
</dbReference>
<keyword evidence="7 11" id="KW-0274">FAD</keyword>
<dbReference type="GO" id="GO:0008652">
    <property type="term" value="P:amino acid biosynthetic process"/>
    <property type="evidence" value="ECO:0007669"/>
    <property type="project" value="UniProtKB-KW"/>
</dbReference>
<sequence>MPMLRFLTAGESHGKGLTGIIEGIPAGIPISKEEINKELKRRQQGYGRGGRMKIESDEVEIVSGIRWGKTLGSPITLFIKNRDWENWEKAMNSDKIFEGTHPPVTRPRPGHADLAGLLKYQHSDIRNVLERSSARETAMRVAIGAVAKQFLTNFDIKIGSFVTRIGSGEKEIETAYLSEKELLELSVLAETSSVRCPWKDAEAEFIKVIEQAIKNGDTVGGCFTVFAIGVPVGLGSHVHWDRKLDSKIAMGMMSIQAIKAVEIGDGVLLGKKYGSEVMDEIFYNKNKQFYRKTNHMGGIEGGISNGMPVIVKATMKPIPTLRKPLNSVDIFTKESSLASYERSDVCAVPAASIIGEAVLAWHIAEAFIEKFGGDSLEEIRANFSSYYKQIMKNKWLKHPTIKD</sequence>
<evidence type="ECO:0000256" key="9">
    <source>
        <dbReference type="ARBA" id="ARBA00023141"/>
    </source>
</evidence>
<comment type="function">
    <text evidence="11">Catalyzes the anti-1,4-elimination of the C-3 phosphate and the C-6 proR hydrogen from 5-enolpyruvylshikimate-3-phosphate (EPSP) to yield chorismate, which is the branch point compound that serves as the starting substrate for the three terminal pathways of aromatic amino acid biosynthesis. This reaction introduces a second double bond into the aromatic ring system.</text>
</comment>
<evidence type="ECO:0000313" key="13">
    <source>
        <dbReference type="EMBL" id="GLI54007.1"/>
    </source>
</evidence>
<proteinExistence type="inferred from homology"/>
<feature type="binding site" evidence="11">
    <location>
        <position position="48"/>
    </location>
    <ligand>
        <name>NADP(+)</name>
        <dbReference type="ChEBI" id="CHEBI:58349"/>
    </ligand>
</feature>
<evidence type="ECO:0000256" key="12">
    <source>
        <dbReference type="RuleBase" id="RU000605"/>
    </source>
</evidence>
<dbReference type="InterPro" id="IPR035904">
    <property type="entry name" value="Chorismate_synth_AroC_sf"/>
</dbReference>
<gene>
    <name evidence="11 13" type="primary">aroC</name>
    <name evidence="13" type="ORF">TISLANDTSLP1_17000</name>
</gene>
<evidence type="ECO:0000313" key="14">
    <source>
        <dbReference type="Proteomes" id="UP001144297"/>
    </source>
</evidence>
<dbReference type="SUPFAM" id="SSF103263">
    <property type="entry name" value="Chorismate synthase, AroC"/>
    <property type="match status" value="1"/>
</dbReference>
<keyword evidence="4 11" id="KW-0028">Amino-acid biosynthesis</keyword>
<organism evidence="13 14">
    <name type="scientific">Thermodesulfovibrio yellowstonii</name>
    <dbReference type="NCBI Taxonomy" id="28262"/>
    <lineage>
        <taxon>Bacteria</taxon>
        <taxon>Pseudomonadati</taxon>
        <taxon>Nitrospirota</taxon>
        <taxon>Thermodesulfovibrionia</taxon>
        <taxon>Thermodesulfovibrionales</taxon>
        <taxon>Thermodesulfovibrionaceae</taxon>
        <taxon>Thermodesulfovibrio</taxon>
    </lineage>
</organism>
<reference evidence="13" key="1">
    <citation type="submission" date="2022-12" db="EMBL/GenBank/DDBJ databases">
        <title>Reference genome sequencing for broad-spectrum identification of bacterial and archaeal isolates by mass spectrometry.</title>
        <authorList>
            <person name="Sekiguchi Y."/>
            <person name="Tourlousse D.M."/>
        </authorList>
    </citation>
    <scope>NUCLEOTIDE SEQUENCE</scope>
    <source>
        <strain evidence="13">TSL-P1</strain>
    </source>
</reference>
<evidence type="ECO:0000256" key="4">
    <source>
        <dbReference type="ARBA" id="ARBA00022605"/>
    </source>
</evidence>
<comment type="pathway">
    <text evidence="1 11 12">Metabolic intermediate biosynthesis; chorismate biosynthesis; chorismate from D-erythrose 4-phosphate and phosphoenolpyruvate: step 7/7.</text>
</comment>
<dbReference type="InterPro" id="IPR020541">
    <property type="entry name" value="Chorismate_synthase_CS"/>
</dbReference>
<feature type="binding site" evidence="11">
    <location>
        <position position="301"/>
    </location>
    <ligand>
        <name>FMN</name>
        <dbReference type="ChEBI" id="CHEBI:58210"/>
    </ligand>
</feature>
<protein>
    <recommendedName>
        <fullName evidence="3 11">Chorismate synthase</fullName>
        <shortName evidence="11">CS</shortName>
        <ecNumber evidence="3 11">4.2.3.5</ecNumber>
    </recommendedName>
    <alternativeName>
        <fullName evidence="11">5-enolpyruvylshikimate-3-phosphate phospholyase</fullName>
    </alternativeName>
</protein>
<dbReference type="PROSITE" id="PS00788">
    <property type="entry name" value="CHORISMATE_SYNTHASE_2"/>
    <property type="match status" value="1"/>
</dbReference>
<dbReference type="Pfam" id="PF01264">
    <property type="entry name" value="Chorismate_synt"/>
    <property type="match status" value="1"/>
</dbReference>
<dbReference type="GO" id="GO:0010181">
    <property type="term" value="F:FMN binding"/>
    <property type="evidence" value="ECO:0007669"/>
    <property type="project" value="TreeGrafter"/>
</dbReference>
<comment type="caution">
    <text evidence="13">The sequence shown here is derived from an EMBL/GenBank/DDBJ whole genome shotgun (WGS) entry which is preliminary data.</text>
</comment>
<comment type="subunit">
    <text evidence="11">Homotetramer.</text>
</comment>
<dbReference type="Gene3D" id="3.60.150.10">
    <property type="entry name" value="Chorismate synthase AroC"/>
    <property type="match status" value="1"/>
</dbReference>
<comment type="cofactor">
    <cofactor evidence="11 12">
        <name>FMNH2</name>
        <dbReference type="ChEBI" id="CHEBI:57618"/>
    </cofactor>
    <text evidence="11 12">Reduced FMN (FMNH(2)).</text>
</comment>
<feature type="binding site" evidence="11">
    <location>
        <begin position="316"/>
        <end position="320"/>
    </location>
    <ligand>
        <name>FMN</name>
        <dbReference type="ChEBI" id="CHEBI:58210"/>
    </ligand>
</feature>
<dbReference type="NCBIfam" id="NF003793">
    <property type="entry name" value="PRK05382.1"/>
    <property type="match status" value="1"/>
</dbReference>
<keyword evidence="10 11" id="KW-0456">Lyase</keyword>
<dbReference type="GO" id="GO:0005829">
    <property type="term" value="C:cytosol"/>
    <property type="evidence" value="ECO:0007669"/>
    <property type="project" value="TreeGrafter"/>
</dbReference>
<evidence type="ECO:0000256" key="2">
    <source>
        <dbReference type="ARBA" id="ARBA00008014"/>
    </source>
</evidence>
<evidence type="ECO:0000256" key="7">
    <source>
        <dbReference type="ARBA" id="ARBA00022827"/>
    </source>
</evidence>
<dbReference type="GO" id="GO:0009423">
    <property type="term" value="P:chorismate biosynthetic process"/>
    <property type="evidence" value="ECO:0007669"/>
    <property type="project" value="UniProtKB-UniRule"/>
</dbReference>
<feature type="binding site" evidence="11">
    <location>
        <position position="342"/>
    </location>
    <ligand>
        <name>FMN</name>
        <dbReference type="ChEBI" id="CHEBI:58210"/>
    </ligand>
</feature>
<dbReference type="InterPro" id="IPR000453">
    <property type="entry name" value="Chorismate_synth"/>
</dbReference>
<evidence type="ECO:0000256" key="8">
    <source>
        <dbReference type="ARBA" id="ARBA00022857"/>
    </source>
</evidence>
<keyword evidence="14" id="KW-1185">Reference proteome</keyword>
<evidence type="ECO:0000256" key="1">
    <source>
        <dbReference type="ARBA" id="ARBA00005044"/>
    </source>
</evidence>
<dbReference type="HAMAP" id="MF_00300">
    <property type="entry name" value="Chorismate_synth"/>
    <property type="match status" value="1"/>
</dbReference>
<evidence type="ECO:0000256" key="11">
    <source>
        <dbReference type="HAMAP-Rule" id="MF_00300"/>
    </source>
</evidence>
<dbReference type="AlphaFoldDB" id="A0A9W6GHC8"/>
<dbReference type="GO" id="GO:0009073">
    <property type="term" value="P:aromatic amino acid family biosynthetic process"/>
    <property type="evidence" value="ECO:0007669"/>
    <property type="project" value="UniProtKB-KW"/>
</dbReference>
<dbReference type="PIRSF" id="PIRSF001456">
    <property type="entry name" value="Chorismate_synth"/>
    <property type="match status" value="1"/>
</dbReference>
<feature type="binding site" evidence="11">
    <location>
        <begin position="131"/>
        <end position="133"/>
    </location>
    <ligand>
        <name>FMN</name>
        <dbReference type="ChEBI" id="CHEBI:58210"/>
    </ligand>
</feature>
<dbReference type="CDD" id="cd07304">
    <property type="entry name" value="Chorismate_synthase"/>
    <property type="match status" value="1"/>
</dbReference>
<dbReference type="NCBIfam" id="TIGR00033">
    <property type="entry name" value="aroC"/>
    <property type="match status" value="1"/>
</dbReference>
<comment type="similarity">
    <text evidence="2 11 12">Belongs to the chorismate synthase family.</text>
</comment>
<keyword evidence="5 11" id="KW-0285">Flavoprotein</keyword>
<dbReference type="PROSITE" id="PS00787">
    <property type="entry name" value="CHORISMATE_SYNTHASE_1"/>
    <property type="match status" value="1"/>
</dbReference>
<evidence type="ECO:0000256" key="3">
    <source>
        <dbReference type="ARBA" id="ARBA00013036"/>
    </source>
</evidence>
<evidence type="ECO:0000256" key="5">
    <source>
        <dbReference type="ARBA" id="ARBA00022630"/>
    </source>
</evidence>
<keyword evidence="6 11" id="KW-0288">FMN</keyword>
<accession>A0A9W6GHC8</accession>
<evidence type="ECO:0000256" key="6">
    <source>
        <dbReference type="ARBA" id="ARBA00022643"/>
    </source>
</evidence>
<evidence type="ECO:0000256" key="10">
    <source>
        <dbReference type="ARBA" id="ARBA00023239"/>
    </source>
</evidence>
<comment type="catalytic activity">
    <reaction evidence="11 12">
        <text>5-O-(1-carboxyvinyl)-3-phosphoshikimate = chorismate + phosphate</text>
        <dbReference type="Rhea" id="RHEA:21020"/>
        <dbReference type="ChEBI" id="CHEBI:29748"/>
        <dbReference type="ChEBI" id="CHEBI:43474"/>
        <dbReference type="ChEBI" id="CHEBI:57701"/>
        <dbReference type="EC" id="4.2.3.5"/>
    </reaction>
</comment>
<dbReference type="PANTHER" id="PTHR21085:SF0">
    <property type="entry name" value="CHORISMATE SYNTHASE"/>
    <property type="match status" value="1"/>
</dbReference>
<dbReference type="GO" id="GO:0004107">
    <property type="term" value="F:chorismate synthase activity"/>
    <property type="evidence" value="ECO:0007669"/>
    <property type="project" value="UniProtKB-UniRule"/>
</dbReference>
<feature type="binding site" evidence="11">
    <location>
        <position position="42"/>
    </location>
    <ligand>
        <name>NADP(+)</name>
        <dbReference type="ChEBI" id="CHEBI:58349"/>
    </ligand>
</feature>
<keyword evidence="8 11" id="KW-0521">NADP</keyword>
<keyword evidence="9 11" id="KW-0057">Aromatic amino acid biosynthesis</keyword>
<dbReference type="PROSITE" id="PS00789">
    <property type="entry name" value="CHORISMATE_SYNTHASE_3"/>
    <property type="match status" value="1"/>
</dbReference>
<dbReference type="FunFam" id="3.60.150.10:FF:000002">
    <property type="entry name" value="Chorismate synthase"/>
    <property type="match status" value="1"/>
</dbReference>
<feature type="binding site" evidence="11">
    <location>
        <begin position="256"/>
        <end position="257"/>
    </location>
    <ligand>
        <name>FMN</name>
        <dbReference type="ChEBI" id="CHEBI:58210"/>
    </ligand>
</feature>
<dbReference type="EC" id="4.2.3.5" evidence="3 11"/>